<evidence type="ECO:0000313" key="1">
    <source>
        <dbReference type="EMBL" id="TPW25924.1"/>
    </source>
</evidence>
<dbReference type="RefSeq" id="WP_141168290.1">
    <property type="nucleotide sequence ID" value="NZ_VHLH01000042.1"/>
</dbReference>
<keyword evidence="2" id="KW-1185">Reference proteome</keyword>
<sequence length="83" mass="8829">MAANELSDKGLSIFTFAAYHQLESGERVREIVLDDGKGHAADRKGLQELEDGEMIEPGSGERGMLTDAGEVKLDAIVAAIRGA</sequence>
<proteinExistence type="predicted"/>
<dbReference type="Proteomes" id="UP000320314">
    <property type="component" value="Unassembled WGS sequence"/>
</dbReference>
<dbReference type="EMBL" id="VHLH01000042">
    <property type="protein sequence ID" value="TPW25924.1"/>
    <property type="molecule type" value="Genomic_DNA"/>
</dbReference>
<reference evidence="1 2" key="1">
    <citation type="submission" date="2019-06" db="EMBL/GenBank/DDBJ databases">
        <authorList>
            <person name="Li M."/>
        </authorList>
    </citation>
    <scope>NUCLEOTIDE SEQUENCE [LARGE SCALE GENOMIC DNA]</scope>
    <source>
        <strain evidence="1 2">BGMRC6574</strain>
    </source>
</reference>
<gene>
    <name evidence="1" type="ORF">FJU11_17095</name>
</gene>
<dbReference type="AlphaFoldDB" id="A0A506TYX2"/>
<organism evidence="1 2">
    <name type="scientific">Pararhizobium mangrovi</name>
    <dbReference type="NCBI Taxonomy" id="2590452"/>
    <lineage>
        <taxon>Bacteria</taxon>
        <taxon>Pseudomonadati</taxon>
        <taxon>Pseudomonadota</taxon>
        <taxon>Alphaproteobacteria</taxon>
        <taxon>Hyphomicrobiales</taxon>
        <taxon>Rhizobiaceae</taxon>
        <taxon>Rhizobium/Agrobacterium group</taxon>
        <taxon>Pararhizobium</taxon>
    </lineage>
</organism>
<dbReference type="OrthoDB" id="8407036at2"/>
<evidence type="ECO:0000313" key="2">
    <source>
        <dbReference type="Proteomes" id="UP000320314"/>
    </source>
</evidence>
<comment type="caution">
    <text evidence="1">The sequence shown here is derived from an EMBL/GenBank/DDBJ whole genome shotgun (WGS) entry which is preliminary data.</text>
</comment>
<accession>A0A506TYX2</accession>
<name>A0A506TYX2_9HYPH</name>
<protein>
    <submittedName>
        <fullName evidence="1">Uncharacterized protein</fullName>
    </submittedName>
</protein>